<dbReference type="HAMAP" id="MF_00235">
    <property type="entry name" value="Adenylate_kinase_Adk"/>
    <property type="match status" value="1"/>
</dbReference>
<dbReference type="SUPFAM" id="SSF52540">
    <property type="entry name" value="P-loop containing nucleoside triphosphate hydrolases"/>
    <property type="match status" value="1"/>
</dbReference>
<organism evidence="6">
    <name type="scientific">marine sediment metagenome</name>
    <dbReference type="NCBI Taxonomy" id="412755"/>
    <lineage>
        <taxon>unclassified sequences</taxon>
        <taxon>metagenomes</taxon>
        <taxon>ecological metagenomes</taxon>
    </lineage>
</organism>
<evidence type="ECO:0000313" key="6">
    <source>
        <dbReference type="EMBL" id="GAI93107.1"/>
    </source>
</evidence>
<dbReference type="PRINTS" id="PR00094">
    <property type="entry name" value="ADENYLTKNASE"/>
</dbReference>
<accession>X1SJA2</accession>
<comment type="caution">
    <text evidence="6">The sequence shown here is derived from an EMBL/GenBank/DDBJ whole genome shotgun (WGS) entry which is preliminary data.</text>
</comment>
<feature type="domain" description="Guanylate kinase-like" evidence="5">
    <location>
        <begin position="7"/>
        <end position="219"/>
    </location>
</feature>
<reference evidence="6" key="1">
    <citation type="journal article" date="2014" name="Front. Microbiol.">
        <title>High frequency of phylogenetically diverse reductive dehalogenase-homologous genes in deep subseafloor sedimentary metagenomes.</title>
        <authorList>
            <person name="Kawai M."/>
            <person name="Futagami T."/>
            <person name="Toyoda A."/>
            <person name="Takaki Y."/>
            <person name="Nishi S."/>
            <person name="Hori S."/>
            <person name="Arai W."/>
            <person name="Tsubouchi T."/>
            <person name="Morono Y."/>
            <person name="Uchiyama I."/>
            <person name="Ito T."/>
            <person name="Fujiyama A."/>
            <person name="Inagaki F."/>
            <person name="Takami H."/>
        </authorList>
    </citation>
    <scope>NUCLEOTIDE SEQUENCE</scope>
    <source>
        <strain evidence="6">Expedition CK06-06</strain>
    </source>
</reference>
<dbReference type="PANTHER" id="PTHR23359">
    <property type="entry name" value="NUCLEOTIDE KINASE"/>
    <property type="match status" value="1"/>
</dbReference>
<dbReference type="InterPro" id="IPR008144">
    <property type="entry name" value="Guanylate_kin-like_dom"/>
</dbReference>
<evidence type="ECO:0000256" key="2">
    <source>
        <dbReference type="ARBA" id="ARBA00022741"/>
    </source>
</evidence>
<keyword evidence="4" id="KW-0175">Coiled coil</keyword>
<protein>
    <recommendedName>
        <fullName evidence="5">Guanylate kinase-like domain-containing protein</fullName>
    </recommendedName>
</protein>
<evidence type="ECO:0000259" key="5">
    <source>
        <dbReference type="PROSITE" id="PS50052"/>
    </source>
</evidence>
<gene>
    <name evidence="6" type="ORF">S12H4_26879</name>
</gene>
<evidence type="ECO:0000256" key="1">
    <source>
        <dbReference type="ARBA" id="ARBA00022679"/>
    </source>
</evidence>
<dbReference type="PROSITE" id="PS50052">
    <property type="entry name" value="GUANYLATE_KINASE_2"/>
    <property type="match status" value="1"/>
</dbReference>
<dbReference type="InterPro" id="IPR006259">
    <property type="entry name" value="Adenyl_kin_sub"/>
</dbReference>
<dbReference type="NCBIfam" id="NF001380">
    <property type="entry name" value="PRK00279.1-2"/>
    <property type="match status" value="1"/>
</dbReference>
<dbReference type="InterPro" id="IPR036193">
    <property type="entry name" value="ADK_active_lid_dom_sf"/>
</dbReference>
<dbReference type="SUPFAM" id="SSF57774">
    <property type="entry name" value="Microbial and mitochondrial ADK, insert 'zinc finger' domain"/>
    <property type="match status" value="1"/>
</dbReference>
<evidence type="ECO:0000256" key="3">
    <source>
        <dbReference type="ARBA" id="ARBA00022777"/>
    </source>
</evidence>
<dbReference type="FunFam" id="3.40.50.300:FF:000106">
    <property type="entry name" value="Adenylate kinase mitochondrial"/>
    <property type="match status" value="1"/>
</dbReference>
<dbReference type="Gene3D" id="3.40.50.300">
    <property type="entry name" value="P-loop containing nucleotide triphosphate hydrolases"/>
    <property type="match status" value="1"/>
</dbReference>
<dbReference type="NCBIfam" id="NF001381">
    <property type="entry name" value="PRK00279.1-3"/>
    <property type="match status" value="1"/>
</dbReference>
<dbReference type="InterPro" id="IPR033690">
    <property type="entry name" value="Adenylat_kinase_CS"/>
</dbReference>
<keyword evidence="2" id="KW-0547">Nucleotide-binding</keyword>
<keyword evidence="3" id="KW-0418">Kinase</keyword>
<dbReference type="AlphaFoldDB" id="X1SJA2"/>
<dbReference type="InterPro" id="IPR027417">
    <property type="entry name" value="P-loop_NTPase"/>
</dbReference>
<dbReference type="Pfam" id="PF00406">
    <property type="entry name" value="ADK"/>
    <property type="match status" value="1"/>
</dbReference>
<dbReference type="EMBL" id="BARW01015297">
    <property type="protein sequence ID" value="GAI93107.1"/>
    <property type="molecule type" value="Genomic_DNA"/>
</dbReference>
<proteinExistence type="inferred from homology"/>
<sequence length="220" mass="25129">MIKLNSKVRVVLFGPPGSGKGTFSSQIKKLLPDIPHISTGDIFRENLKNETPLGLKAKEYMDKGELVPDEVTIDMVGDRLSKEDVKEHGFILDGFPRTITQTEALTEITDIDLFLLLDVSRDIITKRILGRYSCKNCSEIYNKYTLPPKTEGICDKCGAEIKFEQRSDDNEETLKNRLDAYEKNAKPIIKYYKKKKLMRKVNAENTLELTEKDIKKILEV</sequence>
<dbReference type="Pfam" id="PF05191">
    <property type="entry name" value="ADK_lid"/>
    <property type="match status" value="1"/>
</dbReference>
<dbReference type="CDD" id="cd01428">
    <property type="entry name" value="ADK"/>
    <property type="match status" value="1"/>
</dbReference>
<dbReference type="InterPro" id="IPR000850">
    <property type="entry name" value="Adenylat/UMP-CMP_kin"/>
</dbReference>
<dbReference type="GO" id="GO:0004017">
    <property type="term" value="F:AMP kinase activity"/>
    <property type="evidence" value="ECO:0007669"/>
    <property type="project" value="InterPro"/>
</dbReference>
<dbReference type="NCBIfam" id="TIGR01351">
    <property type="entry name" value="adk"/>
    <property type="match status" value="1"/>
</dbReference>
<dbReference type="PROSITE" id="PS00113">
    <property type="entry name" value="ADENYLATE_KINASE"/>
    <property type="match status" value="1"/>
</dbReference>
<evidence type="ECO:0000256" key="4">
    <source>
        <dbReference type="SAM" id="Coils"/>
    </source>
</evidence>
<name>X1SJA2_9ZZZZ</name>
<dbReference type="InterPro" id="IPR007862">
    <property type="entry name" value="Adenylate_kinase_lid-dom"/>
</dbReference>
<feature type="coiled-coil region" evidence="4">
    <location>
        <begin position="164"/>
        <end position="220"/>
    </location>
</feature>
<dbReference type="GO" id="GO:0005524">
    <property type="term" value="F:ATP binding"/>
    <property type="evidence" value="ECO:0007669"/>
    <property type="project" value="InterPro"/>
</dbReference>
<keyword evidence="1" id="KW-0808">Transferase</keyword>